<protein>
    <recommendedName>
        <fullName evidence="7">6-methylsalicylate decarboxylase</fullName>
        <ecNumber evidence="7">4.1.1.52</ecNumber>
    </recommendedName>
</protein>
<keyword evidence="11" id="KW-1185">Reference proteome</keyword>
<name>A0A139HFG7_9PEZI</name>
<evidence type="ECO:0000259" key="9">
    <source>
        <dbReference type="Pfam" id="PF04909"/>
    </source>
</evidence>
<comment type="caution">
    <text evidence="10">The sequence shown here is derived from an EMBL/GenBank/DDBJ whole genome shotgun (WGS) entry which is preliminary data.</text>
</comment>
<dbReference type="InterPro" id="IPR006680">
    <property type="entry name" value="Amidohydro-rel"/>
</dbReference>
<dbReference type="SUPFAM" id="SSF51556">
    <property type="entry name" value="Metallo-dependent hydrolases"/>
    <property type="match status" value="1"/>
</dbReference>
<sequence length="346" mass="38955">MDPKVDPTLPPRIDVHVHYLPKFYQEACRQNGHEFPDGMPYLPDWNEEEHLAMMHKYNIQKSFLSISSPGCHLVPGNDSLARNLAREVNAFAADLKKRNPDRFGYFASLPLPDVEGCLEEIEKSVEEGCDGFVMLTNHHGHYLGDKDLDPVFDELNRRNALIFIHPTTPCCPCSSEGVAAGQQPTTATPFQGKYPNPWLEFTFDTARVVTNLFLSGTVQRCPDVKIILPHLGGAFTPLLSRWTTYSEMLPGPTWQSVNEGVVKEAFGKQIWFDMAGIPFPSQLKGLVEGVGVSHKRLMYGSDYPFTRIQGVELLIGQMDEGVKKMFSEEEIKDLYQRNAEKLLAQP</sequence>
<dbReference type="Gene3D" id="3.20.20.140">
    <property type="entry name" value="Metal-dependent hydrolases"/>
    <property type="match status" value="1"/>
</dbReference>
<dbReference type="GO" id="GO:0016787">
    <property type="term" value="F:hydrolase activity"/>
    <property type="evidence" value="ECO:0007669"/>
    <property type="project" value="InterPro"/>
</dbReference>
<dbReference type="InterPro" id="IPR032466">
    <property type="entry name" value="Metal_Hydrolase"/>
</dbReference>
<evidence type="ECO:0000256" key="3">
    <source>
        <dbReference type="ARBA" id="ARBA00022793"/>
    </source>
</evidence>
<gene>
    <name evidence="10" type="ORF">AC578_603</name>
</gene>
<evidence type="ECO:0000256" key="7">
    <source>
        <dbReference type="ARBA" id="ARBA00038889"/>
    </source>
</evidence>
<dbReference type="GO" id="GO:0047596">
    <property type="term" value="F:6-methylsalicylate decarboxylase activity"/>
    <property type="evidence" value="ECO:0007669"/>
    <property type="project" value="UniProtKB-EC"/>
</dbReference>
<dbReference type="GO" id="GO:0005829">
    <property type="term" value="C:cytosol"/>
    <property type="evidence" value="ECO:0007669"/>
    <property type="project" value="TreeGrafter"/>
</dbReference>
<dbReference type="EC" id="4.1.1.52" evidence="7"/>
<dbReference type="Pfam" id="PF04909">
    <property type="entry name" value="Amidohydro_2"/>
    <property type="match status" value="1"/>
</dbReference>
<keyword evidence="4" id="KW-0862">Zinc</keyword>
<organism evidence="10 11">
    <name type="scientific">Pseudocercospora eumusae</name>
    <dbReference type="NCBI Taxonomy" id="321146"/>
    <lineage>
        <taxon>Eukaryota</taxon>
        <taxon>Fungi</taxon>
        <taxon>Dikarya</taxon>
        <taxon>Ascomycota</taxon>
        <taxon>Pezizomycotina</taxon>
        <taxon>Dothideomycetes</taxon>
        <taxon>Dothideomycetidae</taxon>
        <taxon>Mycosphaerellales</taxon>
        <taxon>Mycosphaerellaceae</taxon>
        <taxon>Pseudocercospora</taxon>
    </lineage>
</organism>
<dbReference type="PANTHER" id="PTHR21240:SF29">
    <property type="entry name" value="AMIDOHYDROLASE-RELATED DOMAIN-CONTAINING PROTEIN"/>
    <property type="match status" value="1"/>
</dbReference>
<comment type="catalytic activity">
    <reaction evidence="6">
        <text>6-methylsalicylate + H(+) = 3-methylphenol + CO2</text>
        <dbReference type="Rhea" id="RHEA:23112"/>
        <dbReference type="ChEBI" id="CHEBI:15378"/>
        <dbReference type="ChEBI" id="CHEBI:16526"/>
        <dbReference type="ChEBI" id="CHEBI:17231"/>
        <dbReference type="ChEBI" id="CHEBI:36658"/>
        <dbReference type="EC" id="4.1.1.52"/>
    </reaction>
    <physiologicalReaction direction="left-to-right" evidence="6">
        <dbReference type="Rhea" id="RHEA:23113"/>
    </physiologicalReaction>
</comment>
<dbReference type="InterPro" id="IPR032465">
    <property type="entry name" value="ACMSD"/>
</dbReference>
<dbReference type="EMBL" id="LFZN01000060">
    <property type="protein sequence ID" value="KXT01156.1"/>
    <property type="molecule type" value="Genomic_DNA"/>
</dbReference>
<dbReference type="GO" id="GO:0019748">
    <property type="term" value="P:secondary metabolic process"/>
    <property type="evidence" value="ECO:0007669"/>
    <property type="project" value="TreeGrafter"/>
</dbReference>
<evidence type="ECO:0000256" key="2">
    <source>
        <dbReference type="ARBA" id="ARBA00022723"/>
    </source>
</evidence>
<evidence type="ECO:0000256" key="8">
    <source>
        <dbReference type="RuleBase" id="RU366045"/>
    </source>
</evidence>
<dbReference type="PANTHER" id="PTHR21240">
    <property type="entry name" value="2-AMINO-3-CARBOXYLMUCONATE-6-SEMIALDEHYDE DECARBOXYLASE"/>
    <property type="match status" value="1"/>
</dbReference>
<evidence type="ECO:0000256" key="5">
    <source>
        <dbReference type="ARBA" id="ARBA00023239"/>
    </source>
</evidence>
<keyword evidence="3 8" id="KW-0210">Decarboxylase</keyword>
<proteinExistence type="inferred from homology"/>
<evidence type="ECO:0000313" key="11">
    <source>
        <dbReference type="Proteomes" id="UP000070133"/>
    </source>
</evidence>
<accession>A0A139HFG7</accession>
<dbReference type="Proteomes" id="UP000070133">
    <property type="component" value="Unassembled WGS sequence"/>
</dbReference>
<evidence type="ECO:0000313" key="10">
    <source>
        <dbReference type="EMBL" id="KXT01156.1"/>
    </source>
</evidence>
<keyword evidence="5 8" id="KW-0456">Lyase</keyword>
<feature type="domain" description="Amidohydrolase-related" evidence="9">
    <location>
        <begin position="13"/>
        <end position="343"/>
    </location>
</feature>
<dbReference type="OrthoDB" id="2832284at2759"/>
<reference evidence="10 11" key="1">
    <citation type="submission" date="2015-07" db="EMBL/GenBank/DDBJ databases">
        <title>Comparative genomics of the Sigatoka disease complex on banana suggests a link between parallel evolutionary changes in Pseudocercospora fijiensis and Pseudocercospora eumusae and increased virulence on the banana host.</title>
        <authorList>
            <person name="Chang T.-C."/>
            <person name="Salvucci A."/>
            <person name="Crous P.W."/>
            <person name="Stergiopoulos I."/>
        </authorList>
    </citation>
    <scope>NUCLEOTIDE SEQUENCE [LARGE SCALE GENOMIC DNA]</scope>
    <source>
        <strain evidence="10 11">CBS 114824</strain>
    </source>
</reference>
<evidence type="ECO:0000256" key="1">
    <source>
        <dbReference type="ARBA" id="ARBA00005871"/>
    </source>
</evidence>
<dbReference type="GO" id="GO:0046872">
    <property type="term" value="F:metal ion binding"/>
    <property type="evidence" value="ECO:0007669"/>
    <property type="project" value="UniProtKB-KW"/>
</dbReference>
<keyword evidence="2" id="KW-0479">Metal-binding</keyword>
<dbReference type="STRING" id="321146.A0A139HFG7"/>
<evidence type="ECO:0000256" key="4">
    <source>
        <dbReference type="ARBA" id="ARBA00022833"/>
    </source>
</evidence>
<dbReference type="AlphaFoldDB" id="A0A139HFG7"/>
<evidence type="ECO:0000256" key="6">
    <source>
        <dbReference type="ARBA" id="ARBA00036832"/>
    </source>
</evidence>
<comment type="similarity">
    <text evidence="1">Belongs to the metallo-dependent hydrolases superfamily. ACMSD family.</text>
</comment>